<dbReference type="GO" id="GO:0006508">
    <property type="term" value="P:proteolysis"/>
    <property type="evidence" value="ECO:0007669"/>
    <property type="project" value="UniProtKB-KW"/>
</dbReference>
<keyword evidence="2" id="KW-0645">Protease</keyword>
<feature type="domain" description="Ubiquitin-like protease family profile" evidence="5">
    <location>
        <begin position="258"/>
        <end position="318"/>
    </location>
</feature>
<evidence type="ECO:0000256" key="2">
    <source>
        <dbReference type="ARBA" id="ARBA00022670"/>
    </source>
</evidence>
<proteinExistence type="inferred from homology"/>
<evidence type="ECO:0000256" key="4">
    <source>
        <dbReference type="SAM" id="MobiDB-lite"/>
    </source>
</evidence>
<feature type="region of interest" description="Disordered" evidence="4">
    <location>
        <begin position="176"/>
        <end position="218"/>
    </location>
</feature>
<dbReference type="AlphaFoldDB" id="A0AAE0AEQ1"/>
<comment type="similarity">
    <text evidence="1">Belongs to the peptidase C48 family.</text>
</comment>
<feature type="compositionally biased region" description="Basic and acidic residues" evidence="4">
    <location>
        <begin position="108"/>
        <end position="124"/>
    </location>
</feature>
<comment type="caution">
    <text evidence="6">The sequence shown here is derived from an EMBL/GenBank/DDBJ whole genome shotgun (WGS) entry which is preliminary data.</text>
</comment>
<feature type="compositionally biased region" description="Basic residues" evidence="4">
    <location>
        <begin position="193"/>
        <end position="213"/>
    </location>
</feature>
<dbReference type="Pfam" id="PF02902">
    <property type="entry name" value="Peptidase_C48"/>
    <property type="match status" value="1"/>
</dbReference>
<protein>
    <recommendedName>
        <fullName evidence="5">Ubiquitin-like protease family profile domain-containing protein</fullName>
    </recommendedName>
</protein>
<evidence type="ECO:0000259" key="5">
    <source>
        <dbReference type="Pfam" id="PF02902"/>
    </source>
</evidence>
<organism evidence="6 7">
    <name type="scientific">Dipteronia sinensis</name>
    <dbReference type="NCBI Taxonomy" id="43782"/>
    <lineage>
        <taxon>Eukaryota</taxon>
        <taxon>Viridiplantae</taxon>
        <taxon>Streptophyta</taxon>
        <taxon>Embryophyta</taxon>
        <taxon>Tracheophyta</taxon>
        <taxon>Spermatophyta</taxon>
        <taxon>Magnoliopsida</taxon>
        <taxon>eudicotyledons</taxon>
        <taxon>Gunneridae</taxon>
        <taxon>Pentapetalae</taxon>
        <taxon>rosids</taxon>
        <taxon>malvids</taxon>
        <taxon>Sapindales</taxon>
        <taxon>Sapindaceae</taxon>
        <taxon>Hippocastanoideae</taxon>
        <taxon>Acereae</taxon>
        <taxon>Dipteronia</taxon>
    </lineage>
</organism>
<feature type="compositionally biased region" description="Polar residues" evidence="4">
    <location>
        <begin position="179"/>
        <end position="189"/>
    </location>
</feature>
<reference evidence="6" key="1">
    <citation type="journal article" date="2023" name="Plant J.">
        <title>Genome sequences and population genomics provide insights into the demographic history, inbreeding, and mutation load of two 'living fossil' tree species of Dipteronia.</title>
        <authorList>
            <person name="Feng Y."/>
            <person name="Comes H.P."/>
            <person name="Chen J."/>
            <person name="Zhu S."/>
            <person name="Lu R."/>
            <person name="Zhang X."/>
            <person name="Li P."/>
            <person name="Qiu J."/>
            <person name="Olsen K.M."/>
            <person name="Qiu Y."/>
        </authorList>
    </citation>
    <scope>NUCLEOTIDE SEQUENCE</scope>
    <source>
        <strain evidence="6">NBL</strain>
    </source>
</reference>
<evidence type="ECO:0000313" key="7">
    <source>
        <dbReference type="Proteomes" id="UP001281410"/>
    </source>
</evidence>
<dbReference type="EMBL" id="JANJYJ010000005">
    <property type="protein sequence ID" value="KAK3212565.1"/>
    <property type="molecule type" value="Genomic_DNA"/>
</dbReference>
<name>A0AAE0AEQ1_9ROSI</name>
<keyword evidence="7" id="KW-1185">Reference proteome</keyword>
<dbReference type="GO" id="GO:0008234">
    <property type="term" value="F:cysteine-type peptidase activity"/>
    <property type="evidence" value="ECO:0007669"/>
    <property type="project" value="InterPro"/>
</dbReference>
<dbReference type="Proteomes" id="UP001281410">
    <property type="component" value="Unassembled WGS sequence"/>
</dbReference>
<evidence type="ECO:0000256" key="1">
    <source>
        <dbReference type="ARBA" id="ARBA00005234"/>
    </source>
</evidence>
<accession>A0AAE0AEQ1</accession>
<gene>
    <name evidence="6" type="ORF">Dsin_017271</name>
</gene>
<keyword evidence="3" id="KW-0378">Hydrolase</keyword>
<dbReference type="Gene3D" id="3.40.395.10">
    <property type="entry name" value="Adenoviral Proteinase, Chain A"/>
    <property type="match status" value="1"/>
</dbReference>
<evidence type="ECO:0000256" key="3">
    <source>
        <dbReference type="ARBA" id="ARBA00022801"/>
    </source>
</evidence>
<feature type="region of interest" description="Disordered" evidence="4">
    <location>
        <begin position="108"/>
        <end position="139"/>
    </location>
</feature>
<feature type="region of interest" description="Disordered" evidence="4">
    <location>
        <begin position="40"/>
        <end position="85"/>
    </location>
</feature>
<dbReference type="InterPro" id="IPR003653">
    <property type="entry name" value="Peptidase_C48_C"/>
</dbReference>
<dbReference type="InterPro" id="IPR038765">
    <property type="entry name" value="Papain-like_cys_pep_sf"/>
</dbReference>
<evidence type="ECO:0000313" key="6">
    <source>
        <dbReference type="EMBL" id="KAK3212565.1"/>
    </source>
</evidence>
<dbReference type="SUPFAM" id="SSF54001">
    <property type="entry name" value="Cysteine proteinases"/>
    <property type="match status" value="1"/>
</dbReference>
<sequence length="376" mass="42203">MFARTALVLTAAERVARYYEGIYEGGSLYIAADRHDGSVPDPLHHTTAGSIHTEGSDPEFGGGSPLRHRLDTEGSDPEFFGGSPLRQTQDRLERKIQDVMDAVAALREDLRKSDEERDRQHREGNGAGDTVREQQMQVPGGTDTGVFEETVTQALLEFSLLMEVQHVDSPVHIQDHTTDLSSPLGQSPCSRPVHTHGLTRRSIQRTPAPKRPRTLPLSSAHTFRPNDLVDAYQLAAYQAYKRIVIGELLLLVGNQPWHEVDAVLIPCNIGGQHWLVASVDLTVGKIHLLDPFRQEVPLQIRKEQVAPLQWFLPSMLHQVGFHDARPTGEVKYEKQNMPFGVLAKRVTFDWSEDDMGTIREKMAVEIFCNSKLHYML</sequence>